<keyword evidence="2" id="KW-1185">Reference proteome</keyword>
<dbReference type="AlphaFoldDB" id="A0A3M7RNW2"/>
<dbReference type="Proteomes" id="UP000276133">
    <property type="component" value="Unassembled WGS sequence"/>
</dbReference>
<evidence type="ECO:0000313" key="2">
    <source>
        <dbReference type="Proteomes" id="UP000276133"/>
    </source>
</evidence>
<evidence type="ECO:0000313" key="1">
    <source>
        <dbReference type="EMBL" id="RNA24978.1"/>
    </source>
</evidence>
<name>A0A3M7RNW2_BRAPC</name>
<sequence>MKRESLSVRGNGPNMSHVIKRKGLLDLIGTMGCLDFCSILYRDHILIMYPRLIFVITPINVFSENFKTPRLAPVDK</sequence>
<gene>
    <name evidence="1" type="ORF">BpHYR1_026309</name>
</gene>
<protein>
    <submittedName>
        <fullName evidence="1">Uncharacterized protein</fullName>
    </submittedName>
</protein>
<accession>A0A3M7RNW2</accession>
<proteinExistence type="predicted"/>
<dbReference type="EMBL" id="REGN01003003">
    <property type="protein sequence ID" value="RNA24978.1"/>
    <property type="molecule type" value="Genomic_DNA"/>
</dbReference>
<comment type="caution">
    <text evidence="1">The sequence shown here is derived from an EMBL/GenBank/DDBJ whole genome shotgun (WGS) entry which is preliminary data.</text>
</comment>
<organism evidence="1 2">
    <name type="scientific">Brachionus plicatilis</name>
    <name type="common">Marine rotifer</name>
    <name type="synonym">Brachionus muelleri</name>
    <dbReference type="NCBI Taxonomy" id="10195"/>
    <lineage>
        <taxon>Eukaryota</taxon>
        <taxon>Metazoa</taxon>
        <taxon>Spiralia</taxon>
        <taxon>Gnathifera</taxon>
        <taxon>Rotifera</taxon>
        <taxon>Eurotatoria</taxon>
        <taxon>Monogononta</taxon>
        <taxon>Pseudotrocha</taxon>
        <taxon>Ploima</taxon>
        <taxon>Brachionidae</taxon>
        <taxon>Brachionus</taxon>
    </lineage>
</organism>
<reference evidence="1 2" key="1">
    <citation type="journal article" date="2018" name="Sci. Rep.">
        <title>Genomic signatures of local adaptation to the degree of environmental predictability in rotifers.</title>
        <authorList>
            <person name="Franch-Gras L."/>
            <person name="Hahn C."/>
            <person name="Garcia-Roger E.M."/>
            <person name="Carmona M.J."/>
            <person name="Serra M."/>
            <person name="Gomez A."/>
        </authorList>
    </citation>
    <scope>NUCLEOTIDE SEQUENCE [LARGE SCALE GENOMIC DNA]</scope>
    <source>
        <strain evidence="1">HYR1</strain>
    </source>
</reference>